<protein>
    <submittedName>
        <fullName evidence="3">Uncharacterized protein</fullName>
    </submittedName>
</protein>
<dbReference type="Proteomes" id="UP000887575">
    <property type="component" value="Unassembled WGS sequence"/>
</dbReference>
<accession>A0AAF3E8I5</accession>
<name>A0AAF3E8I5_9BILA</name>
<feature type="region of interest" description="Disordered" evidence="1">
    <location>
        <begin position="1"/>
        <end position="80"/>
    </location>
</feature>
<feature type="compositionally biased region" description="Polar residues" evidence="1">
    <location>
        <begin position="11"/>
        <end position="23"/>
    </location>
</feature>
<reference evidence="3" key="1">
    <citation type="submission" date="2024-02" db="UniProtKB">
        <authorList>
            <consortium name="WormBaseParasite"/>
        </authorList>
    </citation>
    <scope>IDENTIFICATION</scope>
</reference>
<feature type="compositionally biased region" description="Low complexity" evidence="1">
    <location>
        <begin position="24"/>
        <end position="41"/>
    </location>
</feature>
<evidence type="ECO:0000313" key="2">
    <source>
        <dbReference type="Proteomes" id="UP000887575"/>
    </source>
</evidence>
<dbReference type="WBParaSite" id="MBELARI_LOCUS1023">
    <property type="protein sequence ID" value="MBELARI_LOCUS1023"/>
    <property type="gene ID" value="MBELARI_LOCUS1023"/>
</dbReference>
<evidence type="ECO:0000256" key="1">
    <source>
        <dbReference type="SAM" id="MobiDB-lite"/>
    </source>
</evidence>
<evidence type="ECO:0000313" key="3">
    <source>
        <dbReference type="WBParaSite" id="MBELARI_LOCUS1023"/>
    </source>
</evidence>
<proteinExistence type="predicted"/>
<keyword evidence="2" id="KW-1185">Reference proteome</keyword>
<feature type="compositionally biased region" description="Polar residues" evidence="1">
    <location>
        <begin position="45"/>
        <end position="66"/>
    </location>
</feature>
<sequence>MSWRDYPGTPQPNNSQSIQRTAITSVTPSFTSPSPFHLSTPPSIPQRSSSLVSGNGLTHFSSSRVSIQEREERRRFLHSPTSPLRAYDDIRQMSGGIDAQQRLSSYSLHSIAGQLRSN</sequence>
<organism evidence="2 3">
    <name type="scientific">Mesorhabditis belari</name>
    <dbReference type="NCBI Taxonomy" id="2138241"/>
    <lineage>
        <taxon>Eukaryota</taxon>
        <taxon>Metazoa</taxon>
        <taxon>Ecdysozoa</taxon>
        <taxon>Nematoda</taxon>
        <taxon>Chromadorea</taxon>
        <taxon>Rhabditida</taxon>
        <taxon>Rhabditina</taxon>
        <taxon>Rhabditomorpha</taxon>
        <taxon>Rhabditoidea</taxon>
        <taxon>Rhabditidae</taxon>
        <taxon>Mesorhabditinae</taxon>
        <taxon>Mesorhabditis</taxon>
    </lineage>
</organism>
<dbReference type="AlphaFoldDB" id="A0AAF3E8I5"/>